<proteinExistence type="predicted"/>
<name>A0ABR3VTD7_9PEZI</name>
<feature type="region of interest" description="Disordered" evidence="1">
    <location>
        <begin position="1"/>
        <end position="33"/>
    </location>
</feature>
<keyword evidence="3" id="KW-1185">Reference proteome</keyword>
<dbReference type="EMBL" id="JAZHXJ010001380">
    <property type="protein sequence ID" value="KAL1844910.1"/>
    <property type="molecule type" value="Genomic_DNA"/>
</dbReference>
<gene>
    <name evidence="2" type="ORF">VTK73DRAFT_1532</name>
</gene>
<dbReference type="Proteomes" id="UP001586593">
    <property type="component" value="Unassembled WGS sequence"/>
</dbReference>
<comment type="caution">
    <text evidence="2">The sequence shown here is derived from an EMBL/GenBank/DDBJ whole genome shotgun (WGS) entry which is preliminary data.</text>
</comment>
<organism evidence="2 3">
    <name type="scientific">Phialemonium thermophilum</name>
    <dbReference type="NCBI Taxonomy" id="223376"/>
    <lineage>
        <taxon>Eukaryota</taxon>
        <taxon>Fungi</taxon>
        <taxon>Dikarya</taxon>
        <taxon>Ascomycota</taxon>
        <taxon>Pezizomycotina</taxon>
        <taxon>Sordariomycetes</taxon>
        <taxon>Sordariomycetidae</taxon>
        <taxon>Cephalothecales</taxon>
        <taxon>Cephalothecaceae</taxon>
        <taxon>Phialemonium</taxon>
    </lineage>
</organism>
<reference evidence="2 3" key="1">
    <citation type="journal article" date="2024" name="Commun. Biol.">
        <title>Comparative genomic analysis of thermophilic fungi reveals convergent evolutionary adaptations and gene losses.</title>
        <authorList>
            <person name="Steindorff A.S."/>
            <person name="Aguilar-Pontes M.V."/>
            <person name="Robinson A.J."/>
            <person name="Andreopoulos B."/>
            <person name="LaButti K."/>
            <person name="Kuo A."/>
            <person name="Mondo S."/>
            <person name="Riley R."/>
            <person name="Otillar R."/>
            <person name="Haridas S."/>
            <person name="Lipzen A."/>
            <person name="Grimwood J."/>
            <person name="Schmutz J."/>
            <person name="Clum A."/>
            <person name="Reid I.D."/>
            <person name="Moisan M.C."/>
            <person name="Butler G."/>
            <person name="Nguyen T.T.M."/>
            <person name="Dewar K."/>
            <person name="Conant G."/>
            <person name="Drula E."/>
            <person name="Henrissat B."/>
            <person name="Hansel C."/>
            <person name="Singer S."/>
            <person name="Hutchinson M.I."/>
            <person name="de Vries R.P."/>
            <person name="Natvig D.O."/>
            <person name="Powell A.J."/>
            <person name="Tsang A."/>
            <person name="Grigoriev I.V."/>
        </authorList>
    </citation>
    <scope>NUCLEOTIDE SEQUENCE [LARGE SCALE GENOMIC DNA]</scope>
    <source>
        <strain evidence="2 3">ATCC 24622</strain>
    </source>
</reference>
<accession>A0ABR3VTD7</accession>
<evidence type="ECO:0000313" key="2">
    <source>
        <dbReference type="EMBL" id="KAL1844910.1"/>
    </source>
</evidence>
<feature type="compositionally biased region" description="Basic and acidic residues" evidence="1">
    <location>
        <begin position="1"/>
        <end position="10"/>
    </location>
</feature>
<evidence type="ECO:0000313" key="3">
    <source>
        <dbReference type="Proteomes" id="UP001586593"/>
    </source>
</evidence>
<sequence length="176" mass="18765">MEHVHADRPSQRARARLHPDTKTHGPARPSSASIASVVTDWDEVVDDPSRGAAPLRPALGLGDVSTAVRRALRSFVESIGPAIDPCDPYTTLAASIVERALIRPELLSALICLGERRHLTVAARSSTSPAAASDLIHGEVDALLSAFLARLIDNVQGEFVRRLPTLLSAGSSLPWT</sequence>
<protein>
    <submittedName>
        <fullName evidence="2">Uncharacterized protein</fullName>
    </submittedName>
</protein>
<evidence type="ECO:0000256" key="1">
    <source>
        <dbReference type="SAM" id="MobiDB-lite"/>
    </source>
</evidence>